<dbReference type="InterPro" id="IPR032466">
    <property type="entry name" value="Metal_Hydrolase"/>
</dbReference>
<dbReference type="GO" id="GO:0046103">
    <property type="term" value="P:inosine biosynthetic process"/>
    <property type="evidence" value="ECO:0007669"/>
    <property type="project" value="TreeGrafter"/>
</dbReference>
<evidence type="ECO:0000256" key="2">
    <source>
        <dbReference type="ARBA" id="ARBA00006676"/>
    </source>
</evidence>
<dbReference type="InterPro" id="IPR001365">
    <property type="entry name" value="A_deaminase_dom"/>
</dbReference>
<gene>
    <name evidence="8" type="primary">add</name>
    <name evidence="8" type="ORF">CSX01_03080</name>
</gene>
<proteinExistence type="inferred from homology"/>
<dbReference type="GO" id="GO:0005829">
    <property type="term" value="C:cytosol"/>
    <property type="evidence" value="ECO:0007669"/>
    <property type="project" value="TreeGrafter"/>
</dbReference>
<evidence type="ECO:0000256" key="1">
    <source>
        <dbReference type="ARBA" id="ARBA00001947"/>
    </source>
</evidence>
<comment type="similarity">
    <text evidence="2">Belongs to the metallo-dependent hydrolases superfamily. Adenosine and AMP deaminases family.</text>
</comment>
<dbReference type="GO" id="GO:0043103">
    <property type="term" value="P:hypoxanthine salvage"/>
    <property type="evidence" value="ECO:0007669"/>
    <property type="project" value="TreeGrafter"/>
</dbReference>
<protein>
    <recommendedName>
        <fullName evidence="3">adenosine deaminase</fullName>
        <ecNumber evidence="3">3.5.4.4</ecNumber>
    </recommendedName>
</protein>
<keyword evidence="5" id="KW-0378">Hydrolase</keyword>
<feature type="domain" description="Adenosine deaminase" evidence="7">
    <location>
        <begin position="9"/>
        <end position="327"/>
    </location>
</feature>
<dbReference type="Proteomes" id="UP000225889">
    <property type="component" value="Unassembled WGS sequence"/>
</dbReference>
<evidence type="ECO:0000259" key="7">
    <source>
        <dbReference type="Pfam" id="PF00962"/>
    </source>
</evidence>
<comment type="caution">
    <text evidence="8">The sequence shown here is derived from an EMBL/GenBank/DDBJ whole genome shotgun (WGS) entry which is preliminary data.</text>
</comment>
<dbReference type="EC" id="3.5.4.4" evidence="3"/>
<dbReference type="RefSeq" id="WP_099391409.1">
    <property type="nucleotide sequence ID" value="NZ_PDYF01000008.1"/>
</dbReference>
<reference evidence="8 9" key="2">
    <citation type="submission" date="2017-10" db="EMBL/GenBank/DDBJ databases">
        <authorList>
            <person name="Banno H."/>
            <person name="Chua N.-H."/>
        </authorList>
    </citation>
    <scope>NUCLEOTIDE SEQUENCE [LARGE SCALE GENOMIC DNA]</scope>
    <source>
        <strain evidence="8 9">JK626</strain>
    </source>
</reference>
<dbReference type="InterPro" id="IPR006330">
    <property type="entry name" value="Ado/ade_deaminase"/>
</dbReference>
<dbReference type="GO" id="GO:0046872">
    <property type="term" value="F:metal ion binding"/>
    <property type="evidence" value="ECO:0007669"/>
    <property type="project" value="UniProtKB-KW"/>
</dbReference>
<keyword evidence="6" id="KW-0862">Zinc</keyword>
<dbReference type="EMBL" id="PDYF01000008">
    <property type="protein sequence ID" value="PHU35600.1"/>
    <property type="molecule type" value="Genomic_DNA"/>
</dbReference>
<evidence type="ECO:0000256" key="3">
    <source>
        <dbReference type="ARBA" id="ARBA00012784"/>
    </source>
</evidence>
<evidence type="ECO:0000256" key="6">
    <source>
        <dbReference type="ARBA" id="ARBA00022833"/>
    </source>
</evidence>
<evidence type="ECO:0000313" key="8">
    <source>
        <dbReference type="EMBL" id="PHU35600.1"/>
    </source>
</evidence>
<organism evidence="8 9">
    <name type="scientific">Pseudobutyrivibrio ruminis</name>
    <dbReference type="NCBI Taxonomy" id="46206"/>
    <lineage>
        <taxon>Bacteria</taxon>
        <taxon>Bacillati</taxon>
        <taxon>Bacillota</taxon>
        <taxon>Clostridia</taxon>
        <taxon>Lachnospirales</taxon>
        <taxon>Lachnospiraceae</taxon>
        <taxon>Pseudobutyrivibrio</taxon>
    </lineage>
</organism>
<sequence length="329" mass="37105">MPVFAEKMPKIDLHCHLDGSLDLEVTHKLLAERGEDYDFQEFRKLMQVDPDCQNLAEYLKRFDLPNHCLQDVEGIKTSAYHFAKNAALENVKYIEARFAPVQSMKQGLKPIEIIEAVEAGLAQARGEFDIETGMIICMMRGMDDEFNYSIAKAGREMLGAGVVACDIAGDEESYPMSQQMELFRSVKALDMPFTIHVGETGNAQNVRDAIDVGAVRLGHGIAMARNEELMKYCASRHVGVEICPTSNLQTKAYRHIKDCPICLFMEHGIPVSLNTDNRTVSNTNLSTEFDKVSVSFRLTDEQIHKIYTDSVEMSFASDDVKHRLLSKWR</sequence>
<reference evidence="8 9" key="1">
    <citation type="submission" date="2017-10" db="EMBL/GenBank/DDBJ databases">
        <title>Resolving the taxonomy of Roseburia spp., Eubacterium rectale and Agathobacter spp. through phylogenomic analysis.</title>
        <authorList>
            <person name="Sheridan P.O."/>
            <person name="Walker A.W."/>
            <person name="Duncan S.H."/>
            <person name="Scott K.P."/>
            <person name="Toole P.W.O."/>
            <person name="Luis P."/>
            <person name="Flint H.J."/>
        </authorList>
    </citation>
    <scope>NUCLEOTIDE SEQUENCE [LARGE SCALE GENOMIC DNA]</scope>
    <source>
        <strain evidence="8 9">JK626</strain>
    </source>
</reference>
<dbReference type="NCBIfam" id="TIGR01430">
    <property type="entry name" value="aden_deam"/>
    <property type="match status" value="1"/>
</dbReference>
<dbReference type="AlphaFoldDB" id="A0A2G3DXJ8"/>
<dbReference type="Gene3D" id="3.20.20.140">
    <property type="entry name" value="Metal-dependent hydrolases"/>
    <property type="match status" value="1"/>
</dbReference>
<comment type="cofactor">
    <cofactor evidence="1">
        <name>Zn(2+)</name>
        <dbReference type="ChEBI" id="CHEBI:29105"/>
    </cofactor>
</comment>
<dbReference type="SUPFAM" id="SSF51556">
    <property type="entry name" value="Metallo-dependent hydrolases"/>
    <property type="match status" value="1"/>
</dbReference>
<dbReference type="GO" id="GO:0004000">
    <property type="term" value="F:adenosine deaminase activity"/>
    <property type="evidence" value="ECO:0007669"/>
    <property type="project" value="TreeGrafter"/>
</dbReference>
<dbReference type="GO" id="GO:0006154">
    <property type="term" value="P:adenosine catabolic process"/>
    <property type="evidence" value="ECO:0007669"/>
    <property type="project" value="TreeGrafter"/>
</dbReference>
<evidence type="ECO:0000313" key="9">
    <source>
        <dbReference type="Proteomes" id="UP000225889"/>
    </source>
</evidence>
<name>A0A2G3DXJ8_9FIRM</name>
<dbReference type="PANTHER" id="PTHR11409:SF43">
    <property type="entry name" value="ADENOSINE DEAMINASE"/>
    <property type="match status" value="1"/>
</dbReference>
<accession>A0A2G3DXJ8</accession>
<keyword evidence="4" id="KW-0479">Metal-binding</keyword>
<dbReference type="Pfam" id="PF00962">
    <property type="entry name" value="A_deaminase"/>
    <property type="match status" value="1"/>
</dbReference>
<evidence type="ECO:0000256" key="4">
    <source>
        <dbReference type="ARBA" id="ARBA00022723"/>
    </source>
</evidence>
<dbReference type="PANTHER" id="PTHR11409">
    <property type="entry name" value="ADENOSINE DEAMINASE"/>
    <property type="match status" value="1"/>
</dbReference>
<evidence type="ECO:0000256" key="5">
    <source>
        <dbReference type="ARBA" id="ARBA00022801"/>
    </source>
</evidence>